<dbReference type="VEuPathDB" id="FungiDB:SCHCODRAFT_02611867"/>
<dbReference type="RefSeq" id="XP_003037246.1">
    <property type="nucleotide sequence ID" value="XM_003037200.1"/>
</dbReference>
<dbReference type="AlphaFoldDB" id="D8PPN9"/>
<feature type="compositionally biased region" description="Acidic residues" evidence="1">
    <location>
        <begin position="390"/>
        <end position="412"/>
    </location>
</feature>
<dbReference type="InParanoid" id="D8PPN9"/>
<feature type="compositionally biased region" description="Pro residues" evidence="1">
    <location>
        <begin position="302"/>
        <end position="312"/>
    </location>
</feature>
<feature type="region of interest" description="Disordered" evidence="1">
    <location>
        <begin position="382"/>
        <end position="501"/>
    </location>
</feature>
<proteinExistence type="predicted"/>
<feature type="compositionally biased region" description="Low complexity" evidence="1">
    <location>
        <begin position="449"/>
        <end position="458"/>
    </location>
</feature>
<feature type="non-terminal residue" evidence="2">
    <location>
        <position position="604"/>
    </location>
</feature>
<sequence>MDFPGQKFALNGSPVNGFDLDPFGNEFASSSSTPFPAAATPDRNVPQMGNGMGNQMQMLRMQNMQGNMGLPNQQWGTGQPMLPPGNPMHPPFRPQQHSPQQPHMQGFGMQNQWNDMRARQQPPPAMPGMNNFGGMNGFGISQQILNNAYAMSTPIDRSEEGIIIETLIHGIQAGVSHKEALNSLHGKRNHSASLWKDYYLDHKQRIDREISARVTPRPSMSVEPKPEPTPAKKTVKAEPSPGPSSVSSKRSHARARESSRPSPRQSVQPPAKKSRRTFNSITGPEAVFDDRLPPPHADLKTPEPPSRSPTPPTLVVSAGRGNKFTPQDRDFFLKFISWRLKENPTLSRGELCDALAAKAPHHSSQSWASYWSNHHDLPDKILAAAKEGLSSDEDEDEDASGEEDDGATETSEEVIPRPTARRQRAAARAARRGSSDEEPVPRRRRATRRAPSSESPLSEAEDSEQDGEGEPDEDVDDDESIATDDVEIREWKESDMGASGGPFTDADYGIVATHIATFANFKEVSHAEKWGSFHERHPMRSAKAWAEYYRRNEKGLDRLAKAIRRRQSSAKNPASREDSAKRQHPLDMDDEEKGARKRGRTDED</sequence>
<feature type="compositionally biased region" description="Basic residues" evidence="1">
    <location>
        <begin position="595"/>
        <end position="604"/>
    </location>
</feature>
<feature type="compositionally biased region" description="Basic and acidic residues" evidence="1">
    <location>
        <begin position="486"/>
        <end position="495"/>
    </location>
</feature>
<dbReference type="eggNOG" id="ENOG502SMWM">
    <property type="taxonomic scope" value="Eukaryota"/>
</dbReference>
<feature type="compositionally biased region" description="Basic residues" evidence="1">
    <location>
        <begin position="419"/>
        <end position="431"/>
    </location>
</feature>
<feature type="compositionally biased region" description="Basic and acidic residues" evidence="1">
    <location>
        <begin position="574"/>
        <end position="587"/>
    </location>
</feature>
<feature type="compositionally biased region" description="Low complexity" evidence="1">
    <location>
        <begin position="237"/>
        <end position="248"/>
    </location>
</feature>
<feature type="compositionally biased region" description="Acidic residues" evidence="1">
    <location>
        <begin position="459"/>
        <end position="485"/>
    </location>
</feature>
<name>D8PPN9_SCHCM</name>
<dbReference type="Proteomes" id="UP000007431">
    <property type="component" value="Unassembled WGS sequence"/>
</dbReference>
<feature type="region of interest" description="Disordered" evidence="1">
    <location>
        <begin position="27"/>
        <end position="46"/>
    </location>
</feature>
<evidence type="ECO:0000313" key="3">
    <source>
        <dbReference type="Proteomes" id="UP000007431"/>
    </source>
</evidence>
<dbReference type="HOGENOM" id="CLU_031643_0_0_1"/>
<dbReference type="EMBL" id="GL377302">
    <property type="protein sequence ID" value="EFJ02344.1"/>
    <property type="molecule type" value="Genomic_DNA"/>
</dbReference>
<dbReference type="OrthoDB" id="3194584at2759"/>
<feature type="compositionally biased region" description="Low complexity" evidence="1">
    <location>
        <begin position="260"/>
        <end position="271"/>
    </location>
</feature>
<gene>
    <name evidence="2" type="ORF">SCHCODRAFT_103887</name>
</gene>
<organism evidence="3">
    <name type="scientific">Schizophyllum commune (strain H4-8 / FGSC 9210)</name>
    <name type="common">Split gill fungus</name>
    <dbReference type="NCBI Taxonomy" id="578458"/>
    <lineage>
        <taxon>Eukaryota</taxon>
        <taxon>Fungi</taxon>
        <taxon>Dikarya</taxon>
        <taxon>Basidiomycota</taxon>
        <taxon>Agaricomycotina</taxon>
        <taxon>Agaricomycetes</taxon>
        <taxon>Agaricomycetidae</taxon>
        <taxon>Agaricales</taxon>
        <taxon>Schizophyllaceae</taxon>
        <taxon>Schizophyllum</taxon>
    </lineage>
</organism>
<evidence type="ECO:0000256" key="1">
    <source>
        <dbReference type="SAM" id="MobiDB-lite"/>
    </source>
</evidence>
<dbReference type="GeneID" id="9584878"/>
<dbReference type="KEGG" id="scm:SCHCO_02611867"/>
<feature type="region of interest" description="Disordered" evidence="1">
    <location>
        <begin position="562"/>
        <end position="604"/>
    </location>
</feature>
<feature type="compositionally biased region" description="Basic and acidic residues" evidence="1">
    <location>
        <begin position="288"/>
        <end position="301"/>
    </location>
</feature>
<reference evidence="2 3" key="1">
    <citation type="journal article" date="2010" name="Nat. Biotechnol.">
        <title>Genome sequence of the model mushroom Schizophyllum commune.</title>
        <authorList>
            <person name="Ohm R.A."/>
            <person name="de Jong J.F."/>
            <person name="Lugones L.G."/>
            <person name="Aerts A."/>
            <person name="Kothe E."/>
            <person name="Stajich J.E."/>
            <person name="de Vries R.P."/>
            <person name="Record E."/>
            <person name="Levasseur A."/>
            <person name="Baker S.E."/>
            <person name="Bartholomew K.A."/>
            <person name="Coutinho P.M."/>
            <person name="Erdmann S."/>
            <person name="Fowler T.J."/>
            <person name="Gathman A.C."/>
            <person name="Lombard V."/>
            <person name="Henrissat B."/>
            <person name="Knabe N."/>
            <person name="Kuees U."/>
            <person name="Lilly W.W."/>
            <person name="Lindquist E."/>
            <person name="Lucas S."/>
            <person name="Magnuson J.K."/>
            <person name="Piumi F."/>
            <person name="Raudaskoski M."/>
            <person name="Salamov A."/>
            <person name="Schmutz J."/>
            <person name="Schwarze F.W.M.R."/>
            <person name="vanKuyk P.A."/>
            <person name="Horton J.S."/>
            <person name="Grigoriev I.V."/>
            <person name="Woesten H.A.B."/>
        </authorList>
    </citation>
    <scope>NUCLEOTIDE SEQUENCE [LARGE SCALE GENOMIC DNA]</scope>
    <source>
        <strain evidence="3">H4-8 / FGSC 9210</strain>
    </source>
</reference>
<accession>D8PPN9</accession>
<keyword evidence="3" id="KW-1185">Reference proteome</keyword>
<dbReference type="OMA" id="GRGNKYT"/>
<evidence type="ECO:0000313" key="2">
    <source>
        <dbReference type="EMBL" id="EFJ02344.1"/>
    </source>
</evidence>
<protein>
    <submittedName>
        <fullName evidence="2">Uncharacterized protein</fullName>
    </submittedName>
</protein>
<feature type="region of interest" description="Disordered" evidence="1">
    <location>
        <begin position="209"/>
        <end position="326"/>
    </location>
</feature>